<dbReference type="RefSeq" id="WP_092058138.1">
    <property type="nucleotide sequence ID" value="NZ_FOJJ01000039.1"/>
</dbReference>
<dbReference type="EMBL" id="VJVV01000007">
    <property type="protein sequence ID" value="TRO80566.1"/>
    <property type="molecule type" value="Genomic_DNA"/>
</dbReference>
<dbReference type="SUPFAM" id="SSF47413">
    <property type="entry name" value="lambda repressor-like DNA-binding domains"/>
    <property type="match status" value="1"/>
</dbReference>
<dbReference type="SMART" id="SM00530">
    <property type="entry name" value="HTH_XRE"/>
    <property type="match status" value="1"/>
</dbReference>
<evidence type="ECO:0000313" key="4">
    <source>
        <dbReference type="Proteomes" id="UP000317155"/>
    </source>
</evidence>
<sequence>MKNSLLKQLKKRRLELGLKQIDMMMRVGVSRQQYQRLESKGNPRLDTLELIAKGLNSELMLIPKEKVNAVFAVLESVETEQKPGQKPSDQTLTSKRKNLSEDPWQNLLEDDQ</sequence>
<evidence type="ECO:0000256" key="1">
    <source>
        <dbReference type="SAM" id="MobiDB-lite"/>
    </source>
</evidence>
<dbReference type="Proteomes" id="UP000317155">
    <property type="component" value="Unassembled WGS sequence"/>
</dbReference>
<evidence type="ECO:0000313" key="3">
    <source>
        <dbReference type="EMBL" id="TRO80566.1"/>
    </source>
</evidence>
<dbReference type="Pfam" id="PF01381">
    <property type="entry name" value="HTH_3"/>
    <property type="match status" value="1"/>
</dbReference>
<evidence type="ECO:0000259" key="2">
    <source>
        <dbReference type="PROSITE" id="PS50943"/>
    </source>
</evidence>
<accession>A0A550JBE0</accession>
<proteinExistence type="predicted"/>
<feature type="domain" description="HTH cro/C1-type" evidence="2">
    <location>
        <begin position="9"/>
        <end position="62"/>
    </location>
</feature>
<dbReference type="InterPro" id="IPR010982">
    <property type="entry name" value="Lambda_DNA-bd_dom_sf"/>
</dbReference>
<dbReference type="PROSITE" id="PS50943">
    <property type="entry name" value="HTH_CROC1"/>
    <property type="match status" value="1"/>
</dbReference>
<dbReference type="Gene3D" id="1.10.260.40">
    <property type="entry name" value="lambda repressor-like DNA-binding domains"/>
    <property type="match status" value="1"/>
</dbReference>
<dbReference type="CDD" id="cd00093">
    <property type="entry name" value="HTH_XRE"/>
    <property type="match status" value="1"/>
</dbReference>
<comment type="caution">
    <text evidence="3">The sequence shown here is derived from an EMBL/GenBank/DDBJ whole genome shotgun (WGS) entry which is preliminary data.</text>
</comment>
<dbReference type="GO" id="GO:0003677">
    <property type="term" value="F:DNA binding"/>
    <property type="evidence" value="ECO:0007669"/>
    <property type="project" value="InterPro"/>
</dbReference>
<name>A0A550JBE0_9BACT</name>
<protein>
    <submittedName>
        <fullName evidence="3">Helix-turn-helix transcriptional regulator</fullName>
    </submittedName>
</protein>
<dbReference type="OrthoDB" id="9801039at2"/>
<dbReference type="AlphaFoldDB" id="A0A550JBE0"/>
<reference evidence="3 4" key="1">
    <citation type="submission" date="2019-07" db="EMBL/GenBank/DDBJ databases">
        <title>Insights of Desulfuromonas acetexigens electromicrobiology.</title>
        <authorList>
            <person name="Katuri K."/>
            <person name="Sapireddy V."/>
            <person name="Shaw D.R."/>
            <person name="Saikaly P."/>
        </authorList>
    </citation>
    <scope>NUCLEOTIDE SEQUENCE [LARGE SCALE GENOMIC DNA]</scope>
    <source>
        <strain evidence="3 4">2873</strain>
    </source>
</reference>
<dbReference type="InterPro" id="IPR001387">
    <property type="entry name" value="Cro/C1-type_HTH"/>
</dbReference>
<organism evidence="3 4">
    <name type="scientific">Trichloromonas acetexigens</name>
    <dbReference type="NCBI Taxonomy" id="38815"/>
    <lineage>
        <taxon>Bacteria</taxon>
        <taxon>Pseudomonadati</taxon>
        <taxon>Thermodesulfobacteriota</taxon>
        <taxon>Desulfuromonadia</taxon>
        <taxon>Desulfuromonadales</taxon>
        <taxon>Trichloromonadaceae</taxon>
        <taxon>Trichloromonas</taxon>
    </lineage>
</organism>
<keyword evidence="4" id="KW-1185">Reference proteome</keyword>
<gene>
    <name evidence="3" type="ORF">FL622_10765</name>
</gene>
<feature type="region of interest" description="Disordered" evidence="1">
    <location>
        <begin position="78"/>
        <end position="112"/>
    </location>
</feature>